<reference evidence="3" key="1">
    <citation type="submission" date="2019-07" db="EMBL/GenBank/DDBJ databases">
        <authorList>
            <person name="De-Chao Zhang Q."/>
        </authorList>
    </citation>
    <scope>NUCLEOTIDE SEQUENCE</scope>
    <source>
        <strain evidence="3">TP-CH-4</strain>
    </source>
</reference>
<dbReference type="PANTHER" id="PTHR12558">
    <property type="entry name" value="CELL DIVISION CYCLE 16,23,27"/>
    <property type="match status" value="1"/>
</dbReference>
<feature type="signal peptide" evidence="2">
    <location>
        <begin position="1"/>
        <end position="17"/>
    </location>
</feature>
<dbReference type="AlphaFoldDB" id="A0A967ASL6"/>
<accession>A0A967ASL6</accession>
<dbReference type="Pfam" id="PF14559">
    <property type="entry name" value="TPR_19"/>
    <property type="match status" value="1"/>
</dbReference>
<evidence type="ECO:0000313" key="3">
    <source>
        <dbReference type="EMBL" id="NHF58465.1"/>
    </source>
</evidence>
<evidence type="ECO:0000313" key="4">
    <source>
        <dbReference type="Proteomes" id="UP000707206"/>
    </source>
</evidence>
<reference evidence="3" key="2">
    <citation type="submission" date="2020-03" db="EMBL/GenBank/DDBJ databases">
        <title>Flavobacteriaceae bacterium strain TP-CH-4, a member of the family Flavobacteriaceae isolated from a deep-sea seamount.</title>
        <authorList>
            <person name="Zhang D.-C."/>
        </authorList>
    </citation>
    <scope>NUCLEOTIDE SEQUENCE</scope>
    <source>
        <strain evidence="3">TP-CH-4</strain>
    </source>
</reference>
<organism evidence="3 4">
    <name type="scientific">Pelagihabitans pacificus</name>
    <dbReference type="NCBI Taxonomy" id="2696054"/>
    <lineage>
        <taxon>Bacteria</taxon>
        <taxon>Pseudomonadati</taxon>
        <taxon>Bacteroidota</taxon>
        <taxon>Flavobacteriia</taxon>
        <taxon>Flavobacteriales</taxon>
        <taxon>Flavobacteriaceae</taxon>
        <taxon>Pelagihabitans</taxon>
    </lineage>
</organism>
<dbReference type="SUPFAM" id="SSF48452">
    <property type="entry name" value="TPR-like"/>
    <property type="match status" value="1"/>
</dbReference>
<dbReference type="Pfam" id="PF12895">
    <property type="entry name" value="ANAPC3"/>
    <property type="match status" value="1"/>
</dbReference>
<evidence type="ECO:0000256" key="2">
    <source>
        <dbReference type="SAM" id="SignalP"/>
    </source>
</evidence>
<gene>
    <name evidence="3" type="ORF">FK220_003895</name>
</gene>
<protein>
    <submittedName>
        <fullName evidence="3">Tetratricopeptide repeat protein</fullName>
    </submittedName>
</protein>
<name>A0A967ASL6_9FLAO</name>
<feature type="chain" id="PRO_5038099166" evidence="2">
    <location>
        <begin position="18"/>
        <end position="385"/>
    </location>
</feature>
<dbReference type="Proteomes" id="UP000707206">
    <property type="component" value="Unassembled WGS sequence"/>
</dbReference>
<dbReference type="SMART" id="SM00028">
    <property type="entry name" value="TPR"/>
    <property type="match status" value="8"/>
</dbReference>
<keyword evidence="4" id="KW-1185">Reference proteome</keyword>
<comment type="caution">
    <text evidence="3">The sequence shown here is derived from an EMBL/GenBank/DDBJ whole genome shotgun (WGS) entry which is preliminary data.</text>
</comment>
<keyword evidence="1" id="KW-0802">TPR repeat</keyword>
<feature type="repeat" description="TPR" evidence="1">
    <location>
        <begin position="258"/>
        <end position="291"/>
    </location>
</feature>
<dbReference type="PANTHER" id="PTHR12558:SF13">
    <property type="entry name" value="CELL DIVISION CYCLE PROTEIN 27 HOMOLOG"/>
    <property type="match status" value="1"/>
</dbReference>
<dbReference type="RefSeq" id="WP_152572958.1">
    <property type="nucleotide sequence ID" value="NZ_VIKU02000001.1"/>
</dbReference>
<proteinExistence type="predicted"/>
<dbReference type="InterPro" id="IPR011990">
    <property type="entry name" value="TPR-like_helical_dom_sf"/>
</dbReference>
<dbReference type="PROSITE" id="PS50005">
    <property type="entry name" value="TPR"/>
    <property type="match status" value="2"/>
</dbReference>
<sequence length="385" mass="45170">MRIFSILFMFNLFFACAQTSIKFSSDQNLKIADSLYTIGNYTAAINFYAKVGSQNSNLQIARVYNAMGNYDKAIDQYRDVVGKDLGLEIARFELGKLYLKTKQFDEARKIFSYLVSTNKTNPEYRYYQGEAFRELDQIASSLVAYKKAVDLDSTHLRSLFRLGKYYTVKLERGAALKYVNRGLEFYKNDVALVNLKALILYNDDQFENAIPWFEKVLELGEKKEYIYSKLAYCYYKNWEFDKAKAMYRILSAIDDTNPDAYFGLGSVYLRNKQLDSAEINFKTAIEVKDPALDREYNALASLARERNDLKSALEYYRLAYQEDTTSSTGYYQVCTVADQYYEDPKIRLEYYENFLRKFGKEVPYLSKTVLRRIRELKEELHYKRD</sequence>
<dbReference type="InterPro" id="IPR019734">
    <property type="entry name" value="TPR_rpt"/>
</dbReference>
<dbReference type="PROSITE" id="PS51257">
    <property type="entry name" value="PROKAR_LIPOPROTEIN"/>
    <property type="match status" value="1"/>
</dbReference>
<dbReference type="Gene3D" id="1.25.40.10">
    <property type="entry name" value="Tetratricopeptide repeat domain"/>
    <property type="match status" value="1"/>
</dbReference>
<feature type="repeat" description="TPR" evidence="1">
    <location>
        <begin position="88"/>
        <end position="121"/>
    </location>
</feature>
<dbReference type="EMBL" id="VIKU02000001">
    <property type="protein sequence ID" value="NHF58465.1"/>
    <property type="molecule type" value="Genomic_DNA"/>
</dbReference>
<keyword evidence="2" id="KW-0732">Signal</keyword>
<evidence type="ECO:0000256" key="1">
    <source>
        <dbReference type="PROSITE-ProRule" id="PRU00339"/>
    </source>
</evidence>